<dbReference type="Pfam" id="PF07403">
    <property type="entry name" value="DUF1505"/>
    <property type="match status" value="1"/>
</dbReference>
<evidence type="ECO:0000256" key="4">
    <source>
        <dbReference type="ARBA" id="ARBA00022729"/>
    </source>
</evidence>
<proteinExistence type="inferred from homology"/>
<name>A0FLS3_CAEEL</name>
<dbReference type="InterPro" id="IPR009981">
    <property type="entry name" value="DUF1505"/>
</dbReference>
<dbReference type="EMBL" id="BX284604">
    <property type="protein sequence ID" value="CAL63987.1"/>
    <property type="molecule type" value="Genomic_DNA"/>
</dbReference>
<protein>
    <submittedName>
        <fullName evidence="6">DUF19 domain-containing protein</fullName>
    </submittedName>
</protein>
<organism evidence="6 7">
    <name type="scientific">Caenorhabditis elegans</name>
    <dbReference type="NCBI Taxonomy" id="6239"/>
    <lineage>
        <taxon>Eukaryota</taxon>
        <taxon>Metazoa</taxon>
        <taxon>Ecdysozoa</taxon>
        <taxon>Nematoda</taxon>
        <taxon>Chromadorea</taxon>
        <taxon>Rhabditida</taxon>
        <taxon>Rhabditina</taxon>
        <taxon>Rhabditomorpha</taxon>
        <taxon>Rhabditoidea</taxon>
        <taxon>Rhabditidae</taxon>
        <taxon>Peloderinae</taxon>
        <taxon>Caenorhabditis</taxon>
    </lineage>
</organism>
<evidence type="ECO:0000256" key="1">
    <source>
        <dbReference type="ARBA" id="ARBA00004613"/>
    </source>
</evidence>
<evidence type="ECO:0000313" key="6">
    <source>
        <dbReference type="EMBL" id="CAL63987.1"/>
    </source>
</evidence>
<dbReference type="InParanoid" id="A0FLS3"/>
<evidence type="ECO:0000313" key="7">
    <source>
        <dbReference type="Proteomes" id="UP000001940"/>
    </source>
</evidence>
<feature type="signal peptide" evidence="5">
    <location>
        <begin position="1"/>
        <end position="18"/>
    </location>
</feature>
<keyword evidence="7" id="KW-1185">Reference proteome</keyword>
<dbReference type="UCSC" id="C08F11.17">
    <property type="organism name" value="c. elegans"/>
</dbReference>
<feature type="chain" id="PRO_5002625096" evidence="5">
    <location>
        <begin position="19"/>
        <end position="126"/>
    </location>
</feature>
<evidence type="ECO:0000256" key="2">
    <source>
        <dbReference type="ARBA" id="ARBA00005932"/>
    </source>
</evidence>
<dbReference type="AlphaFoldDB" id="A0FLS3"/>
<gene>
    <name evidence="6 8" type="ORF">C08F11.17</name>
    <name evidence="6" type="ORF">CELE_C08F11.17</name>
</gene>
<dbReference type="PaxDb" id="6239-C08F11.17"/>
<comment type="similarity">
    <text evidence="2">Belongs to the UPF0375 family.</text>
</comment>
<reference evidence="6 7" key="1">
    <citation type="journal article" date="1998" name="Science">
        <title>Genome sequence of the nematode C. elegans: a platform for investigating biology.</title>
        <authorList>
            <consortium name="The C. elegans sequencing consortium"/>
            <person name="Sulson J.E."/>
            <person name="Waterston R."/>
        </authorList>
    </citation>
    <scope>NUCLEOTIDE SEQUENCE [LARGE SCALE GENOMIC DNA]</scope>
    <source>
        <strain evidence="6 7">Bristol N2</strain>
    </source>
</reference>
<dbReference type="KEGG" id="cel:CELE_C08F11.17"/>
<sequence>MFGLAFTCLTVLVTVAAAGGCSAPSNIVSETFSSAKQCFLDYSNDAYLYGCGVTASWVFSTTSECFVSEYYKNKYNYVGAVSAKYNGSTICTKTPCGAVIKVQSNCSQAFYDRINKIPSDDYENEC</sequence>
<dbReference type="Proteomes" id="UP000001940">
    <property type="component" value="Chromosome IV"/>
</dbReference>
<accession>A0FLS3</accession>
<evidence type="ECO:0000256" key="5">
    <source>
        <dbReference type="SAM" id="SignalP"/>
    </source>
</evidence>
<evidence type="ECO:0000256" key="3">
    <source>
        <dbReference type="ARBA" id="ARBA00022525"/>
    </source>
</evidence>
<dbReference type="RefSeq" id="NP_001076659.1">
    <property type="nucleotide sequence ID" value="NM_001083190.1"/>
</dbReference>
<keyword evidence="4 5" id="KW-0732">Signal</keyword>
<dbReference type="CTD" id="4926963"/>
<dbReference type="WormBase" id="C08F11.17">
    <property type="protein sequence ID" value="CE40495"/>
    <property type="gene ID" value="WBGene00045069"/>
</dbReference>
<dbReference type="HOGENOM" id="CLU_1983569_0_0_1"/>
<dbReference type="OrthoDB" id="5872898at2759"/>
<dbReference type="GeneID" id="4926963"/>
<keyword evidence="3" id="KW-0964">Secreted</keyword>
<comment type="subcellular location">
    <subcellularLocation>
        <location evidence="1">Secreted</location>
    </subcellularLocation>
</comment>
<evidence type="ECO:0000313" key="8">
    <source>
        <dbReference type="WormBase" id="C08F11.17"/>
    </source>
</evidence>
<dbReference type="GO" id="GO:0005576">
    <property type="term" value="C:extracellular region"/>
    <property type="evidence" value="ECO:0007669"/>
    <property type="project" value="UniProtKB-SubCell"/>
</dbReference>
<dbReference type="AGR" id="WB:WBGene00045069"/>